<keyword evidence="8" id="KW-0597">Phosphoprotein</keyword>
<evidence type="ECO:0000256" key="5">
    <source>
        <dbReference type="ARBA" id="ARBA00012639"/>
    </source>
</evidence>
<keyword evidence="9" id="KW-0808">Transferase</keyword>
<dbReference type="EMBL" id="JH795870">
    <property type="protein sequence ID" value="EJT99235.1"/>
    <property type="molecule type" value="Genomic_DNA"/>
</dbReference>
<dbReference type="SUPFAM" id="SSF56059">
    <property type="entry name" value="Glutathione synthetase ATP-binding domain-like"/>
    <property type="match status" value="1"/>
</dbReference>
<evidence type="ECO:0000259" key="19">
    <source>
        <dbReference type="SMART" id="SM00881"/>
    </source>
</evidence>
<evidence type="ECO:0000256" key="1">
    <source>
        <dbReference type="ARBA" id="ARBA00004496"/>
    </source>
</evidence>
<protein>
    <recommendedName>
        <fullName evidence="5">ATP citrate synthase</fullName>
        <ecNumber evidence="5">2.3.3.8</ecNumber>
    </recommendedName>
    <alternativeName>
        <fullName evidence="15">ATP-citrate (pro-S-)-lyase</fullName>
    </alternativeName>
    <alternativeName>
        <fullName evidence="16">Citrate cleavage enzyme</fullName>
    </alternativeName>
</protein>
<evidence type="ECO:0000256" key="17">
    <source>
        <dbReference type="ARBA" id="ARBA00093367"/>
    </source>
</evidence>
<dbReference type="AlphaFoldDB" id="M5FQP0"/>
<keyword evidence="6" id="KW-0963">Cytoplasm</keyword>
<dbReference type="Pfam" id="PF02629">
    <property type="entry name" value="CoA_binding"/>
    <property type="match status" value="1"/>
</dbReference>
<comment type="subcellular location">
    <subcellularLocation>
        <location evidence="1">Cytoplasm</location>
    </subcellularLocation>
</comment>
<keyword evidence="12" id="KW-0067">ATP-binding</keyword>
<keyword evidence="13" id="KW-0460">Magnesium</keyword>
<dbReference type="GO" id="GO:0006633">
    <property type="term" value="P:fatty acid biosynthetic process"/>
    <property type="evidence" value="ECO:0007669"/>
    <property type="project" value="TreeGrafter"/>
</dbReference>
<evidence type="ECO:0000256" key="12">
    <source>
        <dbReference type="ARBA" id="ARBA00022840"/>
    </source>
</evidence>
<dbReference type="Pfam" id="PF24948">
    <property type="entry name" value="Citrate_synth_N"/>
    <property type="match status" value="1"/>
</dbReference>
<keyword evidence="7" id="KW-0444">Lipid biosynthesis</keyword>
<dbReference type="SUPFAM" id="SSF51735">
    <property type="entry name" value="NAD(P)-binding Rossmann-fold domains"/>
    <property type="match status" value="1"/>
</dbReference>
<evidence type="ECO:0000256" key="9">
    <source>
        <dbReference type="ARBA" id="ARBA00022679"/>
    </source>
</evidence>
<dbReference type="InterPro" id="IPR016102">
    <property type="entry name" value="Succinyl-CoA_synth-like"/>
</dbReference>
<comment type="similarity">
    <text evidence="3">In the N-terminal section; belongs to the succinate/malate CoA ligase beta subunit family.</text>
</comment>
<dbReference type="PROSITE" id="PS01216">
    <property type="entry name" value="SUCCINYL_COA_LIG_1"/>
    <property type="match status" value="1"/>
</dbReference>
<dbReference type="RefSeq" id="XP_040626133.1">
    <property type="nucleotide sequence ID" value="XM_040773419.1"/>
</dbReference>
<dbReference type="InterPro" id="IPR002020">
    <property type="entry name" value="Citrate_synthase"/>
</dbReference>
<name>M5FQP0_DACPD</name>
<dbReference type="InterPro" id="IPR056749">
    <property type="entry name" value="Citrate_synth_N"/>
</dbReference>
<evidence type="ECO:0000256" key="8">
    <source>
        <dbReference type="ARBA" id="ARBA00022553"/>
    </source>
</evidence>
<evidence type="ECO:0000256" key="2">
    <source>
        <dbReference type="ARBA" id="ARBA00005899"/>
    </source>
</evidence>
<keyword evidence="11" id="KW-0547">Nucleotide-binding</keyword>
<dbReference type="InterPro" id="IPR033847">
    <property type="entry name" value="Citrt_syn/SCS-alpha_CS"/>
</dbReference>
<evidence type="ECO:0000256" key="6">
    <source>
        <dbReference type="ARBA" id="ARBA00022490"/>
    </source>
</evidence>
<dbReference type="InterPro" id="IPR005811">
    <property type="entry name" value="SUCC_ACL_C"/>
</dbReference>
<dbReference type="Gene3D" id="3.40.50.261">
    <property type="entry name" value="Succinyl-CoA synthetase domains"/>
    <property type="match status" value="2"/>
</dbReference>
<comment type="function">
    <text evidence="17">Catalyzes the cleavage of citrate into oxaloacetate and acetyl-CoA, the latter serving as common substrate in multiple biochemical reactions in protein, carbohydrate and lipid metabolism.</text>
</comment>
<dbReference type="SUPFAM" id="SSF52210">
    <property type="entry name" value="Succinyl-CoA synthetase domains"/>
    <property type="match status" value="2"/>
</dbReference>
<dbReference type="FunFam" id="3.40.50.720:FF:000024">
    <property type="entry name" value="Probable ATP-citrate synthase"/>
    <property type="match status" value="1"/>
</dbReference>
<dbReference type="HOGENOM" id="CLU_006587_0_0_1"/>
<evidence type="ECO:0000256" key="15">
    <source>
        <dbReference type="ARBA" id="ARBA00030151"/>
    </source>
</evidence>
<organism evidence="20 21">
    <name type="scientific">Dacryopinax primogenitus (strain DJM 731)</name>
    <name type="common">Brown rot fungus</name>
    <dbReference type="NCBI Taxonomy" id="1858805"/>
    <lineage>
        <taxon>Eukaryota</taxon>
        <taxon>Fungi</taxon>
        <taxon>Dikarya</taxon>
        <taxon>Basidiomycota</taxon>
        <taxon>Agaricomycotina</taxon>
        <taxon>Dacrymycetes</taxon>
        <taxon>Dacrymycetales</taxon>
        <taxon>Dacrymycetaceae</taxon>
        <taxon>Dacryopinax</taxon>
    </lineage>
</organism>
<feature type="region of interest" description="Disordered" evidence="18">
    <location>
        <begin position="482"/>
        <end position="516"/>
    </location>
</feature>
<evidence type="ECO:0000256" key="3">
    <source>
        <dbReference type="ARBA" id="ARBA00010719"/>
    </source>
</evidence>
<dbReference type="STRING" id="1858805.M5FQP0"/>
<evidence type="ECO:0000256" key="10">
    <source>
        <dbReference type="ARBA" id="ARBA00022723"/>
    </source>
</evidence>
<dbReference type="Proteomes" id="UP000030653">
    <property type="component" value="Unassembled WGS sequence"/>
</dbReference>
<evidence type="ECO:0000256" key="16">
    <source>
        <dbReference type="ARBA" id="ARBA00030982"/>
    </source>
</evidence>
<evidence type="ECO:0000256" key="7">
    <source>
        <dbReference type="ARBA" id="ARBA00022516"/>
    </source>
</evidence>
<dbReference type="OMA" id="MDYAWAK"/>
<dbReference type="Gene3D" id="3.40.50.720">
    <property type="entry name" value="NAD(P)-binding Rossmann-like Domain"/>
    <property type="match status" value="1"/>
</dbReference>
<dbReference type="PROSITE" id="PS00399">
    <property type="entry name" value="SUCCINYL_COA_LIG_2"/>
    <property type="match status" value="1"/>
</dbReference>
<feature type="compositionally biased region" description="Polar residues" evidence="18">
    <location>
        <begin position="482"/>
        <end position="491"/>
    </location>
</feature>
<dbReference type="GeneID" id="63688481"/>
<comment type="subunit">
    <text evidence="4">Homotetramer.</text>
</comment>
<reference evidence="20 21" key="1">
    <citation type="journal article" date="2012" name="Science">
        <title>The Paleozoic origin of enzymatic lignin decomposition reconstructed from 31 fungal genomes.</title>
        <authorList>
            <person name="Floudas D."/>
            <person name="Binder M."/>
            <person name="Riley R."/>
            <person name="Barry K."/>
            <person name="Blanchette R.A."/>
            <person name="Henrissat B."/>
            <person name="Martinez A.T."/>
            <person name="Otillar R."/>
            <person name="Spatafora J.W."/>
            <person name="Yadav J.S."/>
            <person name="Aerts A."/>
            <person name="Benoit I."/>
            <person name="Boyd A."/>
            <person name="Carlson A."/>
            <person name="Copeland A."/>
            <person name="Coutinho P.M."/>
            <person name="de Vries R.P."/>
            <person name="Ferreira P."/>
            <person name="Findley K."/>
            <person name="Foster B."/>
            <person name="Gaskell J."/>
            <person name="Glotzer D."/>
            <person name="Gorecki P."/>
            <person name="Heitman J."/>
            <person name="Hesse C."/>
            <person name="Hori C."/>
            <person name="Igarashi K."/>
            <person name="Jurgens J.A."/>
            <person name="Kallen N."/>
            <person name="Kersten P."/>
            <person name="Kohler A."/>
            <person name="Kuees U."/>
            <person name="Kumar T.K.A."/>
            <person name="Kuo A."/>
            <person name="LaButti K."/>
            <person name="Larrondo L.F."/>
            <person name="Lindquist E."/>
            <person name="Ling A."/>
            <person name="Lombard V."/>
            <person name="Lucas S."/>
            <person name="Lundell T."/>
            <person name="Martin R."/>
            <person name="McLaughlin D.J."/>
            <person name="Morgenstern I."/>
            <person name="Morin E."/>
            <person name="Murat C."/>
            <person name="Nagy L.G."/>
            <person name="Nolan M."/>
            <person name="Ohm R.A."/>
            <person name="Patyshakuliyeva A."/>
            <person name="Rokas A."/>
            <person name="Ruiz-Duenas F.J."/>
            <person name="Sabat G."/>
            <person name="Salamov A."/>
            <person name="Samejima M."/>
            <person name="Schmutz J."/>
            <person name="Slot J.C."/>
            <person name="St John F."/>
            <person name="Stenlid J."/>
            <person name="Sun H."/>
            <person name="Sun S."/>
            <person name="Syed K."/>
            <person name="Tsang A."/>
            <person name="Wiebenga A."/>
            <person name="Young D."/>
            <person name="Pisabarro A."/>
            <person name="Eastwood D.C."/>
            <person name="Martin F."/>
            <person name="Cullen D."/>
            <person name="Grigoriev I.V."/>
            <person name="Hibbett D.S."/>
        </authorList>
    </citation>
    <scope>NUCLEOTIDE SEQUENCE [LARGE SCALE GENOMIC DNA]</scope>
    <source>
        <strain evidence="20 21">DJM-731 SS1</strain>
    </source>
</reference>
<dbReference type="Gene3D" id="3.30.470.110">
    <property type="match status" value="1"/>
</dbReference>
<evidence type="ECO:0000313" key="21">
    <source>
        <dbReference type="Proteomes" id="UP000030653"/>
    </source>
</evidence>
<dbReference type="InterPro" id="IPR036291">
    <property type="entry name" value="NAD(P)-bd_dom_sf"/>
</dbReference>
<evidence type="ECO:0000256" key="14">
    <source>
        <dbReference type="ARBA" id="ARBA00023098"/>
    </source>
</evidence>
<evidence type="ECO:0000256" key="18">
    <source>
        <dbReference type="SAM" id="MobiDB-lite"/>
    </source>
</evidence>
<dbReference type="FunFam" id="3.30.470.110:FF:000003">
    <property type="entry name" value="ATP-citrate synthase subunit 2"/>
    <property type="match status" value="1"/>
</dbReference>
<sequence length="875" mass="95275">MSSKAIREFDAKLLLAYWLERSPIISSSVQVSKNFVYPSPHVAQISWDPESNTITPDSQLPAWVFTSKLVAKPDQLIKRRGKSGLLLLNKEWPEAKEWIAARAGKDVTVANTTGKLNNFIVEPFLPHPSHTEYYVCINSIREGDNILFTHEGGIEVGDVDAKALKLLIPVGKEFPSRDQIKKSLLTHVPEAKKDTLVDFLIRLYSVYVDLHFTYLEINPLICLDGVNGKPPTIHYLDMAAKLDQTADYLCGPKWAIARDLSVYDSRAQASGVMADRGPPMVWPAPFGRDLTKEEAYIQKLDGSTGASLKLTVLNANGRIWTMVAGGGASVVYSDAIAAAGFAHELANYGEYSGAPTEGQTYEYAKTIIDLITRGAPRPDGKILIIGGGIANFTNVAATFKGIIRALKEYKTPLITHKVQIYVRRGGPNYQEGLKAMRLLGESLGVPIHVFGPETHITAIVPLALGLVKEAQQVSATVGSKMQEVSNPQSPIQGEVQPDAEGPVGPIGPSGERTQPNDRIVHFDAQGATNRPWYRPFDATTRSLVYGLQPRAIQGMLDFDYSCGRETPSVAAMIYPFGGHHIQKFYWGTRETLLPVYTSTEEAVKKHPDADVVVNFASSRSVYQSTMEMLALPQIKAIAIIAEGVPERYAREILHDAQEKGVLIIGPATVGGIKPGCFRIGNSGGMMDNIIASKLYRPGSVGYVSKSGGMSNELNNILSLVTNGTYEGIAIGGDRYPGTTFIDHMLRYEADPDCKMLVLLGEVGGIEEYRVIQAVKSGKITKPIVAWAIGTCAKMFTTEVQFGHAGSMANSDLETADAKNAAMKAAGFIVPSTFEDLPAVLTQTYNKLVKNGIVRVDAEREPPVIPMDYKSSCTLV</sequence>
<evidence type="ECO:0000256" key="13">
    <source>
        <dbReference type="ARBA" id="ARBA00022842"/>
    </source>
</evidence>
<dbReference type="InterPro" id="IPR032263">
    <property type="entry name" value="Citrate-bd"/>
</dbReference>
<feature type="domain" description="CoA-binding" evidence="19">
    <location>
        <begin position="535"/>
        <end position="644"/>
    </location>
</feature>
<dbReference type="PANTHER" id="PTHR23118:SF42">
    <property type="entry name" value="ATP-CITRATE SYNTHASE"/>
    <property type="match status" value="1"/>
</dbReference>
<dbReference type="FunFam" id="3.40.50.261:FF:000003">
    <property type="entry name" value="ATP-citrate synthase subunit"/>
    <property type="match status" value="1"/>
</dbReference>
<dbReference type="GO" id="GO:0006085">
    <property type="term" value="P:acetyl-CoA biosynthetic process"/>
    <property type="evidence" value="ECO:0007669"/>
    <property type="project" value="TreeGrafter"/>
</dbReference>
<dbReference type="Pfam" id="PF16114">
    <property type="entry name" value="Citrate_bind"/>
    <property type="match status" value="1"/>
</dbReference>
<dbReference type="Pfam" id="PF00549">
    <property type="entry name" value="Ligase_CoA"/>
    <property type="match status" value="1"/>
</dbReference>
<dbReference type="EC" id="2.3.3.8" evidence="5"/>
<keyword evidence="14" id="KW-0443">Lipid metabolism</keyword>
<dbReference type="GO" id="GO:0003878">
    <property type="term" value="F:ATP citrate synthase activity"/>
    <property type="evidence" value="ECO:0007669"/>
    <property type="project" value="UniProtKB-EC"/>
</dbReference>
<proteinExistence type="inferred from homology"/>
<evidence type="ECO:0000256" key="4">
    <source>
        <dbReference type="ARBA" id="ARBA00011881"/>
    </source>
</evidence>
<evidence type="ECO:0000313" key="20">
    <source>
        <dbReference type="EMBL" id="EJT99235.1"/>
    </source>
</evidence>
<comment type="similarity">
    <text evidence="2">In the C-terminal section; belongs to the succinate/malate CoA ligase alpha subunit family.</text>
</comment>
<dbReference type="GO" id="GO:0005829">
    <property type="term" value="C:cytosol"/>
    <property type="evidence" value="ECO:0007669"/>
    <property type="project" value="TreeGrafter"/>
</dbReference>
<dbReference type="InterPro" id="IPR003781">
    <property type="entry name" value="CoA-bd"/>
</dbReference>
<evidence type="ECO:0000256" key="11">
    <source>
        <dbReference type="ARBA" id="ARBA00022741"/>
    </source>
</evidence>
<gene>
    <name evidence="20" type="ORF">DACRYDRAFT_23851</name>
</gene>
<dbReference type="GO" id="GO:0046872">
    <property type="term" value="F:metal ion binding"/>
    <property type="evidence" value="ECO:0007669"/>
    <property type="project" value="UniProtKB-KW"/>
</dbReference>
<dbReference type="FunFam" id="3.40.50.261:FF:000004">
    <property type="entry name" value="ATP-citrate synthase subunit"/>
    <property type="match status" value="1"/>
</dbReference>
<dbReference type="InterPro" id="IPR017440">
    <property type="entry name" value="Cit_synth/succinyl-CoA_lig_AS"/>
</dbReference>
<accession>M5FQP0</accession>
<keyword evidence="21" id="KW-1185">Reference proteome</keyword>
<dbReference type="SMART" id="SM00881">
    <property type="entry name" value="CoA_binding"/>
    <property type="match status" value="1"/>
</dbReference>
<dbReference type="GO" id="GO:0005524">
    <property type="term" value="F:ATP binding"/>
    <property type="evidence" value="ECO:0007669"/>
    <property type="project" value="UniProtKB-KW"/>
</dbReference>
<dbReference type="OrthoDB" id="3261737at2759"/>
<dbReference type="PANTHER" id="PTHR23118">
    <property type="entry name" value="ATP-CITRATE SYNTHASE"/>
    <property type="match status" value="1"/>
</dbReference>
<keyword evidence="10" id="KW-0479">Metal-binding</keyword>